<proteinExistence type="predicted"/>
<name>A0AAN7ZLY3_9PEZI</name>
<feature type="transmembrane region" description="Helical" evidence="2">
    <location>
        <begin position="200"/>
        <end position="218"/>
    </location>
</feature>
<dbReference type="AlphaFoldDB" id="A0AAN7ZLY3"/>
<keyword evidence="2" id="KW-0472">Membrane</keyword>
<evidence type="ECO:0000313" key="3">
    <source>
        <dbReference type="EMBL" id="KAK5694244.1"/>
    </source>
</evidence>
<keyword evidence="2" id="KW-1133">Transmembrane helix</keyword>
<evidence type="ECO:0000256" key="2">
    <source>
        <dbReference type="SAM" id="Phobius"/>
    </source>
</evidence>
<feature type="transmembrane region" description="Helical" evidence="2">
    <location>
        <begin position="238"/>
        <end position="258"/>
    </location>
</feature>
<dbReference type="Proteomes" id="UP001310594">
    <property type="component" value="Unassembled WGS sequence"/>
</dbReference>
<gene>
    <name evidence="3" type="ORF">LTR97_009866</name>
</gene>
<organism evidence="3 4">
    <name type="scientific">Elasticomyces elasticus</name>
    <dbReference type="NCBI Taxonomy" id="574655"/>
    <lineage>
        <taxon>Eukaryota</taxon>
        <taxon>Fungi</taxon>
        <taxon>Dikarya</taxon>
        <taxon>Ascomycota</taxon>
        <taxon>Pezizomycotina</taxon>
        <taxon>Dothideomycetes</taxon>
        <taxon>Dothideomycetidae</taxon>
        <taxon>Mycosphaerellales</taxon>
        <taxon>Teratosphaeriaceae</taxon>
        <taxon>Elasticomyces</taxon>
    </lineage>
</organism>
<comment type="caution">
    <text evidence="3">The sequence shown here is derived from an EMBL/GenBank/DDBJ whole genome shotgun (WGS) entry which is preliminary data.</text>
</comment>
<feature type="transmembrane region" description="Helical" evidence="2">
    <location>
        <begin position="161"/>
        <end position="180"/>
    </location>
</feature>
<keyword evidence="2" id="KW-0812">Transmembrane</keyword>
<feature type="transmembrane region" description="Helical" evidence="2">
    <location>
        <begin position="86"/>
        <end position="106"/>
    </location>
</feature>
<feature type="compositionally biased region" description="Basic and acidic residues" evidence="1">
    <location>
        <begin position="45"/>
        <end position="62"/>
    </location>
</feature>
<dbReference type="EMBL" id="JAVRQU010000016">
    <property type="protein sequence ID" value="KAK5694244.1"/>
    <property type="molecule type" value="Genomic_DNA"/>
</dbReference>
<feature type="transmembrane region" description="Helical" evidence="2">
    <location>
        <begin position="137"/>
        <end position="154"/>
    </location>
</feature>
<protein>
    <submittedName>
        <fullName evidence="3">Uncharacterized protein</fullName>
    </submittedName>
</protein>
<reference evidence="3" key="1">
    <citation type="submission" date="2023-08" db="EMBL/GenBank/DDBJ databases">
        <title>Black Yeasts Isolated from many extreme environments.</title>
        <authorList>
            <person name="Coleine C."/>
            <person name="Stajich J.E."/>
            <person name="Selbmann L."/>
        </authorList>
    </citation>
    <scope>NUCLEOTIDE SEQUENCE</scope>
    <source>
        <strain evidence="3">CCFEE 5810</strain>
    </source>
</reference>
<evidence type="ECO:0000313" key="4">
    <source>
        <dbReference type="Proteomes" id="UP001310594"/>
    </source>
</evidence>
<sequence length="580" mass="63980">MDNSHSYIRQATAYELLSQPNANDAPRSPHRLSVDSLIPARDEHDVDQGHTKLPDQDHESGHHRSHFSPKHHSLPAWLPARNRHELLRLAVVLTTLIPIVLLAVYAPRLSEALGAAACLPNGDFIFPGQASIWDPKYFFTVSITIGYASGWNYTHVKILDVCWDVIVGRGGQILLIYIASRVFASSLAYLMESRPVGFEAYGTVAFSTGSMSSIIPYLRALVSKRYPVNRLPSTWKTIRIFTMFALATIYIAAMPTLYSAMTGYAVVSGPALVVPPVKYQMSGCDCAETGGCATFPCGGPGASIYADAAGGFKRGFGVCQDCERVELGDDITIPREDDAAATRDIEACTLVHLGHTDAYADSLHPDFKAHQADYDAAAADATCQRDSLGKLPFCAPLNKTSTFQSEDQKYKPYTIDLPAPLLDILTWGENAQTGSPNSWLCNGVEYKSEWFSLRNVTGTCQAGGEYQWGFSYLLLFSVCIAQSLFVVMIYALWVEAHRYRTVSAPRKIKETYRATGHEQWRDGDYPSTLSSAVNMVRQAEAAHGHSVTLWCARKLDDVIWRGEEGMRAARLPDDGYEIVH</sequence>
<accession>A0AAN7ZLY3</accession>
<feature type="region of interest" description="Disordered" evidence="1">
    <location>
        <begin position="45"/>
        <end position="71"/>
    </location>
</feature>
<evidence type="ECO:0000256" key="1">
    <source>
        <dbReference type="SAM" id="MobiDB-lite"/>
    </source>
</evidence>
<feature type="transmembrane region" description="Helical" evidence="2">
    <location>
        <begin position="470"/>
        <end position="493"/>
    </location>
</feature>